<evidence type="ECO:0008006" key="4">
    <source>
        <dbReference type="Google" id="ProtNLM"/>
    </source>
</evidence>
<keyword evidence="3" id="KW-1185">Reference proteome</keyword>
<evidence type="ECO:0000313" key="2">
    <source>
        <dbReference type="EMBL" id="GAA0945131.1"/>
    </source>
</evidence>
<protein>
    <recommendedName>
        <fullName evidence="4">BNR repeat neuraminidase</fullName>
    </recommendedName>
</protein>
<organism evidence="2 3">
    <name type="scientific">Actinocorallia libanotica</name>
    <dbReference type="NCBI Taxonomy" id="46162"/>
    <lineage>
        <taxon>Bacteria</taxon>
        <taxon>Bacillati</taxon>
        <taxon>Actinomycetota</taxon>
        <taxon>Actinomycetes</taxon>
        <taxon>Streptosporangiales</taxon>
        <taxon>Thermomonosporaceae</taxon>
        <taxon>Actinocorallia</taxon>
    </lineage>
</organism>
<evidence type="ECO:0000313" key="3">
    <source>
        <dbReference type="Proteomes" id="UP001500665"/>
    </source>
</evidence>
<name>A0ABP4B2K0_9ACTN</name>
<proteinExistence type="predicted"/>
<comment type="caution">
    <text evidence="2">The sequence shown here is derived from an EMBL/GenBank/DDBJ whole genome shotgun (WGS) entry which is preliminary data.</text>
</comment>
<dbReference type="EMBL" id="BAAAHH010000005">
    <property type="protein sequence ID" value="GAA0945131.1"/>
    <property type="molecule type" value="Genomic_DNA"/>
</dbReference>
<sequence>MKRLVAVVVAGALSSSLLADPASAGPRALALVKTFRLQGDETVTGLVAPARRSAFVFAMRERGTALEPLAFRWNGRAWSRSPLPGGVRGIPGQADASSAKNVWMTVMGNEGMLSRYLDGLPSDDCSTERGPSPAASRADASPSKVLRWDGRRWTVARTFKNAYINEVLTFGPRDVRVYGLDRKGPASWHFDGEKWRRRSLPFHVLSAEAASRRDIWALVRDRTSNGTRLVRFDGTRWAAAQPDAPSAGASRTAADRTSMILDFGLLDRGQVWVSALTREGDVCSADAVSTHAQLHWNGGSWTRETPRSARGHYLSDYASDGAGGLYVHGWGPDRAGEDRHRLFHRSARGTWSHRTLTGARSVQQITRIPGTRSLWAVGTREGADGLNVAVWSLGRP</sequence>
<gene>
    <name evidence="2" type="ORF">GCM10009550_18630</name>
</gene>
<accession>A0ABP4B2K0</accession>
<dbReference type="RefSeq" id="WP_344238865.1">
    <property type="nucleotide sequence ID" value="NZ_BAAAHH010000005.1"/>
</dbReference>
<reference evidence="3" key="1">
    <citation type="journal article" date="2019" name="Int. J. Syst. Evol. Microbiol.">
        <title>The Global Catalogue of Microorganisms (GCM) 10K type strain sequencing project: providing services to taxonomists for standard genome sequencing and annotation.</title>
        <authorList>
            <consortium name="The Broad Institute Genomics Platform"/>
            <consortium name="The Broad Institute Genome Sequencing Center for Infectious Disease"/>
            <person name="Wu L."/>
            <person name="Ma J."/>
        </authorList>
    </citation>
    <scope>NUCLEOTIDE SEQUENCE [LARGE SCALE GENOMIC DNA]</scope>
    <source>
        <strain evidence="3">JCM 10696</strain>
    </source>
</reference>
<dbReference type="Proteomes" id="UP001500665">
    <property type="component" value="Unassembled WGS sequence"/>
</dbReference>
<evidence type="ECO:0000256" key="1">
    <source>
        <dbReference type="SAM" id="SignalP"/>
    </source>
</evidence>
<feature type="signal peptide" evidence="1">
    <location>
        <begin position="1"/>
        <end position="19"/>
    </location>
</feature>
<keyword evidence="1" id="KW-0732">Signal</keyword>
<feature type="chain" id="PRO_5046847025" description="BNR repeat neuraminidase" evidence="1">
    <location>
        <begin position="20"/>
        <end position="396"/>
    </location>
</feature>